<accession>I7J7E2</accession>
<protein>
    <submittedName>
        <fullName evidence="2">Uncharacterized protein</fullName>
    </submittedName>
</protein>
<gene>
    <name evidence="2" type="ordered locus">BN140_0410</name>
</gene>
<evidence type="ECO:0000313" key="3">
    <source>
        <dbReference type="Proteomes" id="UP000009007"/>
    </source>
</evidence>
<evidence type="ECO:0000313" key="2">
    <source>
        <dbReference type="EMBL" id="CCJ35333.1"/>
    </source>
</evidence>
<organism evidence="2 3">
    <name type="scientific">Methanoculleus bourgensis (strain ATCC 43281 / DSM 3045 / OCM 15 / MS2)</name>
    <name type="common">Methanogenium bourgense</name>
    <dbReference type="NCBI Taxonomy" id="1201294"/>
    <lineage>
        <taxon>Archaea</taxon>
        <taxon>Methanobacteriati</taxon>
        <taxon>Methanobacteriota</taxon>
        <taxon>Stenosarchaea group</taxon>
        <taxon>Methanomicrobia</taxon>
        <taxon>Methanomicrobiales</taxon>
        <taxon>Methanomicrobiaceae</taxon>
        <taxon>Methanoculleus</taxon>
    </lineage>
</organism>
<dbReference type="KEGG" id="mbg:BN140_0410"/>
<dbReference type="Proteomes" id="UP000009007">
    <property type="component" value="Chromosome I"/>
</dbReference>
<proteinExistence type="predicted"/>
<keyword evidence="3" id="KW-1185">Reference proteome</keyword>
<feature type="compositionally biased region" description="Basic and acidic residues" evidence="1">
    <location>
        <begin position="68"/>
        <end position="82"/>
    </location>
</feature>
<sequence length="102" mass="11198">MLSPSTARIPRCRCGAKSQVFIWGGSITIFMSETKGHFERGRWVEEPEPAPAAPTTGSTGRHQPGTPDAHEQIEEAARKAGEDLERAINAWAESARKALQKR</sequence>
<dbReference type="PATRIC" id="fig|1201294.9.peg.439"/>
<feature type="region of interest" description="Disordered" evidence="1">
    <location>
        <begin position="43"/>
        <end position="82"/>
    </location>
</feature>
<evidence type="ECO:0000256" key="1">
    <source>
        <dbReference type="SAM" id="MobiDB-lite"/>
    </source>
</evidence>
<name>I7J7E2_METBM</name>
<dbReference type="EMBL" id="HE964772">
    <property type="protein sequence ID" value="CCJ35333.1"/>
    <property type="molecule type" value="Genomic_DNA"/>
</dbReference>
<dbReference type="AlphaFoldDB" id="I7J7E2"/>
<reference evidence="3" key="1">
    <citation type="journal article" date="2012" name="J. Bacteriol.">
        <title>Complete genome sequence of the hydrogenotrophic, methanogenic archaeon Methanoculleus bourgensis strain MS2T, isolated from a sewage sludge digester.</title>
        <authorList>
            <person name="Maus I."/>
            <person name="Wibberg D."/>
            <person name="Stantscheff R."/>
            <person name="Eikmeyer F.G."/>
            <person name="Seffner A."/>
            <person name="Boelter J."/>
            <person name="Szczepanowski R."/>
            <person name="Blom J."/>
            <person name="Jaenicke S."/>
            <person name="Konig H."/>
            <person name="Puhler A."/>
            <person name="Schluter A."/>
        </authorList>
    </citation>
    <scope>NUCLEOTIDE SEQUENCE [LARGE SCALE GENOMIC DNA]</scope>
    <source>
        <strain evidence="3">ATCC 43281 / DSM 3045 / OCM 15 / MS2</strain>
    </source>
</reference>
<dbReference type="HOGENOM" id="CLU_2271029_0_0_2"/>